<evidence type="ECO:0000259" key="1">
    <source>
        <dbReference type="Pfam" id="PF00930"/>
    </source>
</evidence>
<dbReference type="InterPro" id="IPR050278">
    <property type="entry name" value="Serine_Prot_S9B/DPPIV"/>
</dbReference>
<dbReference type="EMBL" id="BARS01026190">
    <property type="protein sequence ID" value="GAG12567.1"/>
    <property type="molecule type" value="Genomic_DNA"/>
</dbReference>
<reference evidence="2" key="1">
    <citation type="journal article" date="2014" name="Front. Microbiol.">
        <title>High frequency of phylogenetically diverse reductive dehalogenase-homologous genes in deep subseafloor sedimentary metagenomes.</title>
        <authorList>
            <person name="Kawai M."/>
            <person name="Futagami T."/>
            <person name="Toyoda A."/>
            <person name="Takaki Y."/>
            <person name="Nishi S."/>
            <person name="Hori S."/>
            <person name="Arai W."/>
            <person name="Tsubouchi T."/>
            <person name="Morono Y."/>
            <person name="Uchiyama I."/>
            <person name="Ito T."/>
            <person name="Fujiyama A."/>
            <person name="Inagaki F."/>
            <person name="Takami H."/>
        </authorList>
    </citation>
    <scope>NUCLEOTIDE SEQUENCE</scope>
    <source>
        <strain evidence="2">Expedition CK06-06</strain>
    </source>
</reference>
<name>X0VN40_9ZZZZ</name>
<dbReference type="Pfam" id="PF00930">
    <property type="entry name" value="DPPIV_N"/>
    <property type="match status" value="1"/>
</dbReference>
<evidence type="ECO:0000313" key="2">
    <source>
        <dbReference type="EMBL" id="GAG12567.1"/>
    </source>
</evidence>
<organism evidence="2">
    <name type="scientific">marine sediment metagenome</name>
    <dbReference type="NCBI Taxonomy" id="412755"/>
    <lineage>
        <taxon>unclassified sequences</taxon>
        <taxon>metagenomes</taxon>
        <taxon>ecological metagenomes</taxon>
    </lineage>
</organism>
<gene>
    <name evidence="2" type="ORF">S01H1_41301</name>
</gene>
<feature type="non-terminal residue" evidence="2">
    <location>
        <position position="267"/>
    </location>
</feature>
<dbReference type="Gene3D" id="2.140.10.30">
    <property type="entry name" value="Dipeptidylpeptidase IV, N-terminal domain"/>
    <property type="match status" value="1"/>
</dbReference>
<dbReference type="GO" id="GO:0006508">
    <property type="term" value="P:proteolysis"/>
    <property type="evidence" value="ECO:0007669"/>
    <property type="project" value="InterPro"/>
</dbReference>
<dbReference type="AlphaFoldDB" id="X0VN40"/>
<protein>
    <recommendedName>
        <fullName evidence="1">Dipeptidylpeptidase IV N-terminal domain-containing protein</fullName>
    </recommendedName>
</protein>
<comment type="caution">
    <text evidence="2">The sequence shown here is derived from an EMBL/GenBank/DDBJ whole genome shotgun (WGS) entry which is preliminary data.</text>
</comment>
<dbReference type="SUPFAM" id="SSF82171">
    <property type="entry name" value="DPP6 N-terminal domain-like"/>
    <property type="match status" value="1"/>
</dbReference>
<feature type="domain" description="Dipeptidylpeptidase IV N-terminal" evidence="1">
    <location>
        <begin position="5"/>
        <end position="210"/>
    </location>
</feature>
<dbReference type="PANTHER" id="PTHR11731">
    <property type="entry name" value="PROTEASE FAMILY S9B,C DIPEPTIDYL-PEPTIDASE IV-RELATED"/>
    <property type="match status" value="1"/>
</dbReference>
<feature type="non-terminal residue" evidence="2">
    <location>
        <position position="1"/>
    </location>
</feature>
<dbReference type="PANTHER" id="PTHR11731:SF193">
    <property type="entry name" value="DIPEPTIDYL PEPTIDASE 9"/>
    <property type="match status" value="1"/>
</dbReference>
<dbReference type="GO" id="GO:0008239">
    <property type="term" value="F:dipeptidyl-peptidase activity"/>
    <property type="evidence" value="ECO:0007669"/>
    <property type="project" value="TreeGrafter"/>
</dbReference>
<sequence length="267" mass="30385">SQPIPLPYPKVGTSNSAVKVGVVSVDGDETKWFDIPGDPRNNYLARMDFIPNSNEVMIQQLNRLQNRNKVWIGNVESMQLNNILTDKDDAFLNIHDNIQWLDGEKYFTWTSEKDGWRHLYKVSRNGKEMDLITKGDFDVVNINCIDEKGGDVYYIASPTSYTHRYLYRSRIEGNGVAERVSPKDMEGHFSYQMSPDAKWAIATFQNSTTPNRISVISLPGHKEATLLEDNSELKAKYDALGLNPKEFCKIDIGEVVLDAWMIKPVGF</sequence>
<proteinExistence type="predicted"/>
<dbReference type="InterPro" id="IPR002469">
    <property type="entry name" value="Peptidase_S9B_N"/>
</dbReference>
<accession>X0VN40</accession>